<name>A0A4Q8LT71_9GAMM</name>
<dbReference type="Gene3D" id="3.40.50.300">
    <property type="entry name" value="P-loop containing nucleotide triphosphate hydrolases"/>
    <property type="match status" value="3"/>
</dbReference>
<dbReference type="SUPFAM" id="SSF56024">
    <property type="entry name" value="Phospholipase D/nuclease"/>
    <property type="match status" value="1"/>
</dbReference>
<dbReference type="GO" id="GO:0043139">
    <property type="term" value="F:5'-3' DNA helicase activity"/>
    <property type="evidence" value="ECO:0007669"/>
    <property type="project" value="TreeGrafter"/>
</dbReference>
<evidence type="ECO:0000256" key="5">
    <source>
        <dbReference type="ARBA" id="ARBA00022840"/>
    </source>
</evidence>
<evidence type="ECO:0000256" key="1">
    <source>
        <dbReference type="ARBA" id="ARBA00007913"/>
    </source>
</evidence>
<evidence type="ECO:0000259" key="6">
    <source>
        <dbReference type="PROSITE" id="PS50035"/>
    </source>
</evidence>
<dbReference type="InterPro" id="IPR041679">
    <property type="entry name" value="DNA2/NAM7-like_C"/>
</dbReference>
<dbReference type="InterPro" id="IPR001736">
    <property type="entry name" value="PLipase_D/transphosphatidylase"/>
</dbReference>
<dbReference type="GO" id="GO:0005524">
    <property type="term" value="F:ATP binding"/>
    <property type="evidence" value="ECO:0007669"/>
    <property type="project" value="UniProtKB-KW"/>
</dbReference>
<organism evidence="7 8">
    <name type="scientific">Pseudoxanthomonas winnipegensis</name>
    <dbReference type="NCBI Taxonomy" id="2480810"/>
    <lineage>
        <taxon>Bacteria</taxon>
        <taxon>Pseudomonadati</taxon>
        <taxon>Pseudomonadota</taxon>
        <taxon>Gammaproteobacteria</taxon>
        <taxon>Lysobacterales</taxon>
        <taxon>Lysobacteraceae</taxon>
        <taxon>Pseudoxanthomonas</taxon>
    </lineage>
</organism>
<dbReference type="InterPro" id="IPR041677">
    <property type="entry name" value="DNA2/NAM7_AAA_11"/>
</dbReference>
<dbReference type="GO" id="GO:0016787">
    <property type="term" value="F:hydrolase activity"/>
    <property type="evidence" value="ECO:0007669"/>
    <property type="project" value="UniProtKB-KW"/>
</dbReference>
<dbReference type="PANTHER" id="PTHR43788">
    <property type="entry name" value="DNA2/NAM7 HELICASE FAMILY MEMBER"/>
    <property type="match status" value="1"/>
</dbReference>
<keyword evidence="3" id="KW-0378">Hydrolase</keyword>
<dbReference type="InterPro" id="IPR047187">
    <property type="entry name" value="SF1_C_Upf1"/>
</dbReference>
<dbReference type="AlphaFoldDB" id="A0A4Q8LT71"/>
<evidence type="ECO:0000256" key="2">
    <source>
        <dbReference type="ARBA" id="ARBA00022741"/>
    </source>
</evidence>
<keyword evidence="2" id="KW-0547">Nucleotide-binding</keyword>
<dbReference type="Proteomes" id="UP000292087">
    <property type="component" value="Unassembled WGS sequence"/>
</dbReference>
<dbReference type="InterPro" id="IPR025202">
    <property type="entry name" value="PLD-like_dom"/>
</dbReference>
<keyword evidence="5" id="KW-0067">ATP-binding</keyword>
<accession>A0A4Q8LT71</accession>
<proteinExistence type="inferred from homology"/>
<evidence type="ECO:0000256" key="3">
    <source>
        <dbReference type="ARBA" id="ARBA00022801"/>
    </source>
</evidence>
<comment type="caution">
    <text evidence="7">The sequence shown here is derived from an EMBL/GenBank/DDBJ whole genome shotgun (WGS) entry which is preliminary data.</text>
</comment>
<dbReference type="PANTHER" id="PTHR43788:SF8">
    <property type="entry name" value="DNA-BINDING PROTEIN SMUBP-2"/>
    <property type="match status" value="1"/>
</dbReference>
<sequence>MEAWAAKYLRYIHLSLADAARLAPSLTEDSVVEVTHEELERGSIGEHARKQLFARVKRSAGGASGSKEDEDRLWPIDVVVMPGVYGRRPERGQRGKRLPEKVVPLMLFAKLGKDGSLMPEDASERQAILSRDLLEPNRLEVSIGSAEDADAVYAKQKDRAGSWPDLMRKGIGILEQVCDRPYEEFGIEGYERLDAGYVLVSGVASSTQAILRLVDLLRAKGRPEAPLLEALLAQADNRDLLDAGRQFDLSLRHLGQMECRYGLSVSQREALAHHLAGQADPAVMAVDGPPGTGKTTLLLSVIATLWVKHALEEGEPPIIVAASTNNQAVTNILRAFAEVKEAEGPLSGRWLSGLQSYGLYLPAKTRKKEAFDFPVHEMRGMGREAVFDAQRYEDKIALDEARGEFLARFKQAFATVGNVDLSQAVKSLHMRLRDEVSAVTRTIDALKALSKLIGDGDVSDAAVGRYREELGKARHGHVRDAEAIEARLQATQRLRANWMAHVSSEPWWLSLLAAVGLRSLRIRRDQVFCAEAALSHPDSLDESLIESAQRPDIDRAMHSLVSVEKDALAQAKPRIVDTEQKIGQLQKALDVLETLLAGQALSIESVQQALDVGPRYTAFKLAAHYWEARYLLQLQEHFRSKDAMQDSKSPTRLLAQYRRLAKLHPCFVATLFTLPDKFIAYPSQTESVALCNEIDLLIVDEAGQVPPEIGAPSFALAKQALVVGDVDQIEPIWAIPGHIDAANVLHSELVAGEDALQVFRESGMAASSGSLMRMAQRATPYAKYPERGRGLFLSEHRRCWSEIIRMCNVLVYGGRLQPCREDKGERKIVPSVGYVHIPGNDRSRGGSRDNPAEATAIARWFALRRGEIEAAYSGERIGRLVAVVTPFAAQSRRVKSALDDALGAGHGITVGTVHALQGAERRVVIFSPTYGLGTDPGHTFIDRNRSMLNVAISRAQDAFLVFGNMHLFQPVGQHPCAVIGRMLFGDGGNEISGVDPVLLVPGQDMGPGRLIANLEDHRSVLRDALETAQRHVVIVSPFLTEAVIATDDVEAEIQATVRRGVQVRIVSDPQLNKDQAAFERCVRRLENAGAQVRRATTQGVHSKMLLVDRSWLVVGSFNWLSAVRHPESQWARYESSLRYDGNEAFEMISRSLRDLAEIVGQRAAS</sequence>
<dbReference type="Pfam" id="PF13087">
    <property type="entry name" value="AAA_12"/>
    <property type="match status" value="1"/>
</dbReference>
<evidence type="ECO:0000313" key="7">
    <source>
        <dbReference type="EMBL" id="TAA34298.1"/>
    </source>
</evidence>
<dbReference type="Gene3D" id="3.30.870.10">
    <property type="entry name" value="Endonuclease Chain A"/>
    <property type="match status" value="1"/>
</dbReference>
<dbReference type="EMBL" id="SHMF01000003">
    <property type="protein sequence ID" value="TAA34298.1"/>
    <property type="molecule type" value="Genomic_DNA"/>
</dbReference>
<keyword evidence="4" id="KW-0347">Helicase</keyword>
<evidence type="ECO:0000313" key="8">
    <source>
        <dbReference type="Proteomes" id="UP000292087"/>
    </source>
</evidence>
<dbReference type="Pfam" id="PF13091">
    <property type="entry name" value="PLDc_2"/>
    <property type="match status" value="1"/>
</dbReference>
<dbReference type="Pfam" id="PF13086">
    <property type="entry name" value="AAA_11"/>
    <property type="match status" value="1"/>
</dbReference>
<reference evidence="7 8" key="1">
    <citation type="submission" date="2019-02" db="EMBL/GenBank/DDBJ databases">
        <title>WGS of Pseudoxanthomonas species novum from clinical isolates.</title>
        <authorList>
            <person name="Bernier A.-M."/>
            <person name="Bernard K."/>
            <person name="Vachon A."/>
        </authorList>
    </citation>
    <scope>NUCLEOTIDE SEQUENCE [LARGE SCALE GENOMIC DNA]</scope>
    <source>
        <strain evidence="7 8">NML140781</strain>
    </source>
</reference>
<dbReference type="InterPro" id="IPR027417">
    <property type="entry name" value="P-loop_NTPase"/>
</dbReference>
<protein>
    <recommendedName>
        <fullName evidence="6">PLD phosphodiesterase domain-containing protein</fullName>
    </recommendedName>
</protein>
<feature type="domain" description="PLD phosphodiesterase" evidence="6">
    <location>
        <begin position="1096"/>
        <end position="1123"/>
    </location>
</feature>
<dbReference type="CDD" id="cd18808">
    <property type="entry name" value="SF1_C_Upf1"/>
    <property type="match status" value="1"/>
</dbReference>
<dbReference type="InterPro" id="IPR050534">
    <property type="entry name" value="Coronavir_polyprotein_1ab"/>
</dbReference>
<dbReference type="SUPFAM" id="SSF52540">
    <property type="entry name" value="P-loop containing nucleoside triphosphate hydrolases"/>
    <property type="match status" value="1"/>
</dbReference>
<dbReference type="GO" id="GO:0006793">
    <property type="term" value="P:phosphorus metabolic process"/>
    <property type="evidence" value="ECO:0007669"/>
    <property type="project" value="UniProtKB-ARBA"/>
</dbReference>
<gene>
    <name evidence="7" type="ORF">EA656_11135</name>
</gene>
<dbReference type="RefSeq" id="WP_130523751.1">
    <property type="nucleotide sequence ID" value="NZ_SHLZ01000002.1"/>
</dbReference>
<comment type="similarity">
    <text evidence="1">Belongs to the DNA2/NAM7 helicase family.</text>
</comment>
<evidence type="ECO:0000256" key="4">
    <source>
        <dbReference type="ARBA" id="ARBA00022806"/>
    </source>
</evidence>
<dbReference type="PROSITE" id="PS50035">
    <property type="entry name" value="PLD"/>
    <property type="match status" value="1"/>
</dbReference>